<dbReference type="KEGG" id="halc:EY643_13465"/>
<dbReference type="Gene3D" id="1.20.120.1760">
    <property type="match status" value="1"/>
</dbReference>
<keyword evidence="12" id="KW-0594">Phospholipid biosynthesis</keyword>
<gene>
    <name evidence="17" type="ORF">EY643_13465</name>
</gene>
<evidence type="ECO:0000256" key="5">
    <source>
        <dbReference type="ARBA" id="ARBA00014944"/>
    </source>
</evidence>
<keyword evidence="18" id="KW-1185">Reference proteome</keyword>
<keyword evidence="8 16" id="KW-0812">Transmembrane</keyword>
<dbReference type="GO" id="GO:0008444">
    <property type="term" value="F:CDP-diacylglycerol-glycerol-3-phosphate 3-phosphatidyltransferase activity"/>
    <property type="evidence" value="ECO:0007669"/>
    <property type="project" value="UniProtKB-EC"/>
</dbReference>
<dbReference type="OrthoDB" id="9796672at2"/>
<evidence type="ECO:0000256" key="6">
    <source>
        <dbReference type="ARBA" id="ARBA00022516"/>
    </source>
</evidence>
<dbReference type="InterPro" id="IPR000462">
    <property type="entry name" value="CDP-OH_P_trans"/>
</dbReference>
<comment type="catalytic activity">
    <reaction evidence="14">
        <text>a CDP-1,2-diacyl-sn-glycerol + sn-glycerol 3-phosphate = a 1,2-diacyl-sn-glycero-3-phospho-(1'-sn-glycero-3'-phosphate) + CMP + H(+)</text>
        <dbReference type="Rhea" id="RHEA:12593"/>
        <dbReference type="ChEBI" id="CHEBI:15378"/>
        <dbReference type="ChEBI" id="CHEBI:57597"/>
        <dbReference type="ChEBI" id="CHEBI:58332"/>
        <dbReference type="ChEBI" id="CHEBI:60110"/>
        <dbReference type="ChEBI" id="CHEBI:60377"/>
        <dbReference type="EC" id="2.7.8.5"/>
    </reaction>
</comment>
<dbReference type="AlphaFoldDB" id="A0A5P9NLF4"/>
<evidence type="ECO:0000256" key="7">
    <source>
        <dbReference type="ARBA" id="ARBA00022679"/>
    </source>
</evidence>
<dbReference type="EMBL" id="CP036422">
    <property type="protein sequence ID" value="QFU76582.1"/>
    <property type="molecule type" value="Genomic_DNA"/>
</dbReference>
<dbReference type="InterPro" id="IPR043130">
    <property type="entry name" value="CDP-OH_PTrfase_TM_dom"/>
</dbReference>
<evidence type="ECO:0000256" key="15">
    <source>
        <dbReference type="RuleBase" id="RU003750"/>
    </source>
</evidence>
<keyword evidence="6" id="KW-0444">Lipid biosynthesis</keyword>
<name>A0A5P9NLF4_9GAMM</name>
<dbReference type="PIRSF" id="PIRSF000847">
    <property type="entry name" value="Phos_ph_gly_syn"/>
    <property type="match status" value="1"/>
</dbReference>
<feature type="transmembrane region" description="Helical" evidence="16">
    <location>
        <begin position="148"/>
        <end position="169"/>
    </location>
</feature>
<dbReference type="Pfam" id="PF01066">
    <property type="entry name" value="CDP-OH_P_transf"/>
    <property type="match status" value="1"/>
</dbReference>
<accession>A0A5P9NLF4</accession>
<reference evidence="17 18" key="1">
    <citation type="submission" date="2019-02" db="EMBL/GenBank/DDBJ databases">
        <authorList>
            <person name="Li S.-H."/>
        </authorList>
    </citation>
    <scope>NUCLEOTIDE SEQUENCE [LARGE SCALE GENOMIC DNA]</scope>
    <source>
        <strain evidence="17 18">IMCC14385</strain>
    </source>
</reference>
<organism evidence="17 18">
    <name type="scientific">Halioglobus maricola</name>
    <dbReference type="NCBI Taxonomy" id="2601894"/>
    <lineage>
        <taxon>Bacteria</taxon>
        <taxon>Pseudomonadati</taxon>
        <taxon>Pseudomonadota</taxon>
        <taxon>Gammaproteobacteria</taxon>
        <taxon>Cellvibrionales</taxon>
        <taxon>Halieaceae</taxon>
        <taxon>Halioglobus</taxon>
    </lineage>
</organism>
<keyword evidence="13" id="KW-1208">Phospholipid metabolism</keyword>
<evidence type="ECO:0000256" key="4">
    <source>
        <dbReference type="ARBA" id="ARBA00013170"/>
    </source>
</evidence>
<evidence type="ECO:0000256" key="9">
    <source>
        <dbReference type="ARBA" id="ARBA00022989"/>
    </source>
</evidence>
<evidence type="ECO:0000256" key="3">
    <source>
        <dbReference type="ARBA" id="ARBA00010441"/>
    </source>
</evidence>
<evidence type="ECO:0000256" key="16">
    <source>
        <dbReference type="SAM" id="Phobius"/>
    </source>
</evidence>
<evidence type="ECO:0000313" key="18">
    <source>
        <dbReference type="Proteomes" id="UP000326287"/>
    </source>
</evidence>
<dbReference type="InterPro" id="IPR048254">
    <property type="entry name" value="CDP_ALCOHOL_P_TRANSF_CS"/>
</dbReference>
<evidence type="ECO:0000256" key="10">
    <source>
        <dbReference type="ARBA" id="ARBA00023098"/>
    </source>
</evidence>
<keyword evidence="7 15" id="KW-0808">Transferase</keyword>
<comment type="similarity">
    <text evidence="3 15">Belongs to the CDP-alcohol phosphatidyltransferase class-I family.</text>
</comment>
<evidence type="ECO:0000313" key="17">
    <source>
        <dbReference type="EMBL" id="QFU76582.1"/>
    </source>
</evidence>
<dbReference type="Proteomes" id="UP000326287">
    <property type="component" value="Chromosome"/>
</dbReference>
<sequence length="184" mass="19615">MLRYLPNALTTLRLLLALPLGVLILREQYSSAVAMGLAAGLTDALDGFAARKLHAQSQLGAMLDPIADKTLVTATFLCLAQVGVIPWPVAMCIVGRDLVIVAGAACYRLFVGPFKFGARPLSKLNMVLQIGFCVLLLAAQITPVISPAVLLAGTWTVIVITLVSGVDYIQAWSRSALRELGARR</sequence>
<keyword evidence="10" id="KW-0443">Lipid metabolism</keyword>
<dbReference type="EC" id="2.7.8.5" evidence="4"/>
<keyword evidence="9 16" id="KW-1133">Transmembrane helix</keyword>
<protein>
    <recommendedName>
        <fullName evidence="5">CDP-diacylglycerol--glycerol-3-phosphate 3-phosphatidyltransferase</fullName>
        <ecNumber evidence="4">2.7.8.5</ecNumber>
    </recommendedName>
</protein>
<dbReference type="InterPro" id="IPR050324">
    <property type="entry name" value="CDP-alcohol_PTase-I"/>
</dbReference>
<evidence type="ECO:0000256" key="8">
    <source>
        <dbReference type="ARBA" id="ARBA00022692"/>
    </source>
</evidence>
<evidence type="ECO:0000256" key="11">
    <source>
        <dbReference type="ARBA" id="ARBA00023136"/>
    </source>
</evidence>
<evidence type="ECO:0000256" key="13">
    <source>
        <dbReference type="ARBA" id="ARBA00023264"/>
    </source>
</evidence>
<proteinExistence type="inferred from homology"/>
<keyword evidence="11 16" id="KW-0472">Membrane</keyword>
<comment type="pathway">
    <text evidence="2">Phospholipid metabolism; phosphatidylglycerol biosynthesis; phosphatidylglycerol from CDP-diacylglycerol: step 1/2.</text>
</comment>
<dbReference type="PANTHER" id="PTHR14269">
    <property type="entry name" value="CDP-DIACYLGLYCEROL--GLYCEROL-3-PHOSPHATE 3-PHOSPHATIDYLTRANSFERASE-RELATED"/>
    <property type="match status" value="1"/>
</dbReference>
<dbReference type="RefSeq" id="WP_153239724.1">
    <property type="nucleotide sequence ID" value="NZ_CP036422.1"/>
</dbReference>
<dbReference type="GO" id="GO:0046474">
    <property type="term" value="P:glycerophospholipid biosynthetic process"/>
    <property type="evidence" value="ECO:0007669"/>
    <property type="project" value="TreeGrafter"/>
</dbReference>
<dbReference type="InterPro" id="IPR004570">
    <property type="entry name" value="Phosphatidylglycerol_P_synth"/>
</dbReference>
<evidence type="ECO:0000256" key="12">
    <source>
        <dbReference type="ARBA" id="ARBA00023209"/>
    </source>
</evidence>
<comment type="subcellular location">
    <subcellularLocation>
        <location evidence="1">Membrane</location>
        <topology evidence="1">Multi-pass membrane protein</topology>
    </subcellularLocation>
</comment>
<dbReference type="PANTHER" id="PTHR14269:SF62">
    <property type="entry name" value="CDP-DIACYLGLYCEROL--GLYCEROL-3-PHOSPHATE 3-PHOSPHATIDYLTRANSFERASE 1, CHLOROPLASTIC"/>
    <property type="match status" value="1"/>
</dbReference>
<evidence type="ECO:0000256" key="1">
    <source>
        <dbReference type="ARBA" id="ARBA00004141"/>
    </source>
</evidence>
<dbReference type="PROSITE" id="PS00379">
    <property type="entry name" value="CDP_ALCOHOL_P_TRANSF"/>
    <property type="match status" value="1"/>
</dbReference>
<evidence type="ECO:0000256" key="14">
    <source>
        <dbReference type="ARBA" id="ARBA00048586"/>
    </source>
</evidence>
<dbReference type="GO" id="GO:0016020">
    <property type="term" value="C:membrane"/>
    <property type="evidence" value="ECO:0007669"/>
    <property type="project" value="UniProtKB-SubCell"/>
</dbReference>
<evidence type="ECO:0000256" key="2">
    <source>
        <dbReference type="ARBA" id="ARBA00005042"/>
    </source>
</evidence>